<feature type="region of interest" description="Disordered" evidence="1">
    <location>
        <begin position="457"/>
        <end position="478"/>
    </location>
</feature>
<gene>
    <name evidence="3" type="ORF">Fuma_03758</name>
</gene>
<feature type="compositionally biased region" description="Polar residues" evidence="1">
    <location>
        <begin position="133"/>
        <end position="142"/>
    </location>
</feature>
<evidence type="ECO:0000313" key="4">
    <source>
        <dbReference type="Proteomes" id="UP000187735"/>
    </source>
</evidence>
<organism evidence="3 4">
    <name type="scientific">Fuerstiella marisgermanici</name>
    <dbReference type="NCBI Taxonomy" id="1891926"/>
    <lineage>
        <taxon>Bacteria</taxon>
        <taxon>Pseudomonadati</taxon>
        <taxon>Planctomycetota</taxon>
        <taxon>Planctomycetia</taxon>
        <taxon>Planctomycetales</taxon>
        <taxon>Planctomycetaceae</taxon>
        <taxon>Fuerstiella</taxon>
    </lineage>
</organism>
<feature type="region of interest" description="Disordered" evidence="1">
    <location>
        <begin position="74"/>
        <end position="103"/>
    </location>
</feature>
<reference evidence="3 4" key="1">
    <citation type="journal article" date="2016" name="Front. Microbiol.">
        <title>Fuerstia marisgermanicae gen. nov., sp. nov., an Unusual Member of the Phylum Planctomycetes from the German Wadden Sea.</title>
        <authorList>
            <person name="Kohn T."/>
            <person name="Heuer A."/>
            <person name="Jogler M."/>
            <person name="Vollmers J."/>
            <person name="Boedeker C."/>
            <person name="Bunk B."/>
            <person name="Rast P."/>
            <person name="Borchert D."/>
            <person name="Glockner I."/>
            <person name="Freese H.M."/>
            <person name="Klenk H.P."/>
            <person name="Overmann J."/>
            <person name="Kaster A.K."/>
            <person name="Rohde M."/>
            <person name="Wiegand S."/>
            <person name="Jogler C."/>
        </authorList>
    </citation>
    <scope>NUCLEOTIDE SEQUENCE [LARGE SCALE GENOMIC DNA]</scope>
    <source>
        <strain evidence="3 4">NH11</strain>
    </source>
</reference>
<name>A0A1P8WJA7_9PLAN</name>
<proteinExistence type="predicted"/>
<evidence type="ECO:0000256" key="2">
    <source>
        <dbReference type="SAM" id="SignalP"/>
    </source>
</evidence>
<keyword evidence="4" id="KW-1185">Reference proteome</keyword>
<feature type="compositionally biased region" description="Polar residues" evidence="1">
    <location>
        <begin position="179"/>
        <end position="189"/>
    </location>
</feature>
<feature type="signal peptide" evidence="2">
    <location>
        <begin position="1"/>
        <end position="23"/>
    </location>
</feature>
<feature type="compositionally biased region" description="Basic and acidic residues" evidence="1">
    <location>
        <begin position="467"/>
        <end position="478"/>
    </location>
</feature>
<feature type="region of interest" description="Disordered" evidence="1">
    <location>
        <begin position="127"/>
        <end position="213"/>
    </location>
</feature>
<feature type="chain" id="PRO_5012253202" evidence="2">
    <location>
        <begin position="24"/>
        <end position="607"/>
    </location>
</feature>
<dbReference type="KEGG" id="fmr:Fuma_03758"/>
<protein>
    <submittedName>
        <fullName evidence="3">Uncharacterized protein</fullName>
    </submittedName>
</protein>
<keyword evidence="2" id="KW-0732">Signal</keyword>
<sequence length="607" mass="63862" precursor="true">MNTSRMVLLAGVALCWTSAQGMAKDGWRTTRKPAIAAQSGVPAATSGKTQRVAGSVAKTQPADSVDFAASAGDQKRCSGKTAPSESCNKADAMPEPTVRQNGVPGLLAPSVRIAEYVYRARSEGAQKVCEPSFSPSRVSKPSLSVAKRSDAASGSVAHRSTSGAQEKKSSVANLPAEPQTASRSTSAKSTPMVAKRSVVKSSSAAKPLSTGQPVVVTGPSFPAPIPQPAPPVVSSAEAEEFKAAELAAVKTVAYSRTMGDQKMSAPKFSVQQSPFLGVRPQEAVATDSNMREPQDLFGTGQPGLKSANEDAASSVAATGSFMDELQGLVSDDAPEAKQGNYVTDLKQLLGTQSDWIMTNGSMLDLAAGEPEVEPASGTYVGDLHGLLQGPPVATRTGYRQQMARRMMAYAPNTSGYRPASPIQAEAKVYQIPSEQDCPTTGGDSVSGLFQPINSIQAGGVSTSPPKLPRDADADEGGALKRPENLACSFLELDAPGYYFTAGYGLRRAPRNTHNFYHNPLYFEDPNLERCGQTKACLTTLSSAVHFTTMIALTPYLTTVDHPRDCVRALPDCPTCHSFASDAYFPEWSWKAAAVQAGAVTGLIFIIP</sequence>
<evidence type="ECO:0000313" key="3">
    <source>
        <dbReference type="EMBL" id="APZ94135.1"/>
    </source>
</evidence>
<feature type="compositionally biased region" description="Low complexity" evidence="1">
    <location>
        <begin position="193"/>
        <end position="206"/>
    </location>
</feature>
<evidence type="ECO:0000256" key="1">
    <source>
        <dbReference type="SAM" id="MobiDB-lite"/>
    </source>
</evidence>
<dbReference type="AlphaFoldDB" id="A0A1P8WJA7"/>
<accession>A0A1P8WJA7</accession>
<dbReference type="Proteomes" id="UP000187735">
    <property type="component" value="Chromosome"/>
</dbReference>
<dbReference type="EMBL" id="CP017641">
    <property type="protein sequence ID" value="APZ94135.1"/>
    <property type="molecule type" value="Genomic_DNA"/>
</dbReference>